<evidence type="ECO:0008006" key="4">
    <source>
        <dbReference type="Google" id="ProtNLM"/>
    </source>
</evidence>
<dbReference type="EMBL" id="CCKQ01010789">
    <property type="protein sequence ID" value="CDW82306.1"/>
    <property type="molecule type" value="Genomic_DNA"/>
</dbReference>
<dbReference type="InParanoid" id="A0A078AK85"/>
<reference evidence="2 3" key="1">
    <citation type="submission" date="2014-06" db="EMBL/GenBank/DDBJ databases">
        <authorList>
            <person name="Swart Estienne"/>
        </authorList>
    </citation>
    <scope>NUCLEOTIDE SEQUENCE [LARGE SCALE GENOMIC DNA]</scope>
    <source>
        <strain evidence="2 3">130c</strain>
    </source>
</reference>
<gene>
    <name evidence="2" type="primary">Contig14201.g15133</name>
    <name evidence="2" type="ORF">STYLEM_11336</name>
</gene>
<keyword evidence="1" id="KW-0472">Membrane</keyword>
<evidence type="ECO:0000256" key="1">
    <source>
        <dbReference type="SAM" id="Phobius"/>
    </source>
</evidence>
<dbReference type="AlphaFoldDB" id="A0A078AK85"/>
<organism evidence="2 3">
    <name type="scientific">Stylonychia lemnae</name>
    <name type="common">Ciliate</name>
    <dbReference type="NCBI Taxonomy" id="5949"/>
    <lineage>
        <taxon>Eukaryota</taxon>
        <taxon>Sar</taxon>
        <taxon>Alveolata</taxon>
        <taxon>Ciliophora</taxon>
        <taxon>Intramacronucleata</taxon>
        <taxon>Spirotrichea</taxon>
        <taxon>Stichotrichia</taxon>
        <taxon>Sporadotrichida</taxon>
        <taxon>Oxytrichidae</taxon>
        <taxon>Stylonychinae</taxon>
        <taxon>Stylonychia</taxon>
    </lineage>
</organism>
<keyword evidence="1" id="KW-1133">Transmembrane helix</keyword>
<dbReference type="Proteomes" id="UP000039865">
    <property type="component" value="Unassembled WGS sequence"/>
</dbReference>
<keyword evidence="3" id="KW-1185">Reference proteome</keyword>
<accession>A0A078AK85</accession>
<protein>
    <recommendedName>
        <fullName evidence="4">Transmembrane protein</fullName>
    </recommendedName>
</protein>
<feature type="transmembrane region" description="Helical" evidence="1">
    <location>
        <begin position="88"/>
        <end position="110"/>
    </location>
</feature>
<evidence type="ECO:0000313" key="2">
    <source>
        <dbReference type="EMBL" id="CDW82306.1"/>
    </source>
</evidence>
<feature type="transmembrane region" description="Helical" evidence="1">
    <location>
        <begin position="55"/>
        <end position="76"/>
    </location>
</feature>
<feature type="transmembrane region" description="Helical" evidence="1">
    <location>
        <begin position="25"/>
        <end position="43"/>
    </location>
</feature>
<dbReference type="OrthoDB" id="10553747at2759"/>
<evidence type="ECO:0000313" key="3">
    <source>
        <dbReference type="Proteomes" id="UP000039865"/>
    </source>
</evidence>
<sequence length="267" mass="32020">MMNLYTFLLILTDWGTQNQLRFSLMFLHLIAPFYTVLLAINIYEVQKWLYFLNQPVVFVSYLLLIAEVTTLCIGYLQYIRIESSFMNIFQNYIISNTVAVFLPYIFQVALMQYTIKQAQRQLGSDAILSTDRRTVSSEIRLKQQFNVEQKFGIIRKIFEDKQIMNPINPEEIFTCQDLIDDYKVCRKEKRFQTQKKQNIRRCFDYRTMAFKCFMMQEEDFVDLIIEKYEEKQRLNKFLEDEGSVLAPSFKEKNQVFRIRNVTGQEMQ</sequence>
<name>A0A078AK85_STYLE</name>
<keyword evidence="1" id="KW-0812">Transmembrane</keyword>
<proteinExistence type="predicted"/>